<comment type="subcellular location">
    <subcellularLocation>
        <location evidence="2">Membrane</location>
        <topology evidence="2">Multi-pass membrane protein</topology>
    </subcellularLocation>
</comment>
<gene>
    <name evidence="14" type="ORF">KIPB_008043</name>
</gene>
<evidence type="ECO:0000256" key="4">
    <source>
        <dbReference type="ARBA" id="ARBA00022692"/>
    </source>
</evidence>
<dbReference type="GO" id="GO:0004016">
    <property type="term" value="F:adenylate cyclase activity"/>
    <property type="evidence" value="ECO:0007669"/>
    <property type="project" value="UniProtKB-EC"/>
</dbReference>
<organism evidence="14 15">
    <name type="scientific">Kipferlia bialata</name>
    <dbReference type="NCBI Taxonomy" id="797122"/>
    <lineage>
        <taxon>Eukaryota</taxon>
        <taxon>Metamonada</taxon>
        <taxon>Carpediemonas-like organisms</taxon>
        <taxon>Kipferlia</taxon>
    </lineage>
</organism>
<feature type="compositionally biased region" description="Basic residues" evidence="12">
    <location>
        <begin position="273"/>
        <end position="297"/>
    </location>
</feature>
<feature type="compositionally biased region" description="Basic and acidic residues" evidence="12">
    <location>
        <begin position="234"/>
        <end position="251"/>
    </location>
</feature>
<dbReference type="EMBL" id="BDIP01002390">
    <property type="protein sequence ID" value="GIQ86230.1"/>
    <property type="molecule type" value="Genomic_DNA"/>
</dbReference>
<dbReference type="GO" id="GO:0007189">
    <property type="term" value="P:adenylate cyclase-activating G protein-coupled receptor signaling pathway"/>
    <property type="evidence" value="ECO:0007669"/>
    <property type="project" value="TreeGrafter"/>
</dbReference>
<feature type="region of interest" description="Disordered" evidence="12">
    <location>
        <begin position="67"/>
        <end position="86"/>
    </location>
</feature>
<reference evidence="14 15" key="1">
    <citation type="journal article" date="2018" name="PLoS ONE">
        <title>The draft genome of Kipferlia bialata reveals reductive genome evolution in fornicate parasites.</title>
        <authorList>
            <person name="Tanifuji G."/>
            <person name="Takabayashi S."/>
            <person name="Kume K."/>
            <person name="Takagi M."/>
            <person name="Nakayama T."/>
            <person name="Kamikawa R."/>
            <person name="Inagaki Y."/>
            <person name="Hashimoto T."/>
        </authorList>
    </citation>
    <scope>NUCLEOTIDE SEQUENCE [LARGE SCALE GENOMIC DNA]</scope>
    <source>
        <strain evidence="14">NY0173</strain>
    </source>
</reference>
<name>A0A9K3D289_9EUKA</name>
<evidence type="ECO:0000256" key="11">
    <source>
        <dbReference type="ARBA" id="ARBA00023239"/>
    </source>
</evidence>
<feature type="compositionally biased region" description="Acidic residues" evidence="12">
    <location>
        <begin position="252"/>
        <end position="268"/>
    </location>
</feature>
<evidence type="ECO:0000256" key="2">
    <source>
        <dbReference type="ARBA" id="ARBA00004141"/>
    </source>
</evidence>
<proteinExistence type="predicted"/>
<keyword evidence="4" id="KW-0812">Transmembrane</keyword>
<evidence type="ECO:0000256" key="8">
    <source>
        <dbReference type="ARBA" id="ARBA00022842"/>
    </source>
</evidence>
<dbReference type="GO" id="GO:0005886">
    <property type="term" value="C:plasma membrane"/>
    <property type="evidence" value="ECO:0007669"/>
    <property type="project" value="TreeGrafter"/>
</dbReference>
<evidence type="ECO:0000256" key="10">
    <source>
        <dbReference type="ARBA" id="ARBA00023136"/>
    </source>
</evidence>
<evidence type="ECO:0000256" key="7">
    <source>
        <dbReference type="ARBA" id="ARBA00022840"/>
    </source>
</evidence>
<dbReference type="GO" id="GO:0009190">
    <property type="term" value="P:cyclic nucleotide biosynthetic process"/>
    <property type="evidence" value="ECO:0007669"/>
    <property type="project" value="InterPro"/>
</dbReference>
<keyword evidence="6" id="KW-0547">Nucleotide-binding</keyword>
<dbReference type="GO" id="GO:0046872">
    <property type="term" value="F:metal ion binding"/>
    <property type="evidence" value="ECO:0007669"/>
    <property type="project" value="UniProtKB-KW"/>
</dbReference>
<dbReference type="Proteomes" id="UP000265618">
    <property type="component" value="Unassembled WGS sequence"/>
</dbReference>
<dbReference type="PANTHER" id="PTHR45627:SF12">
    <property type="entry name" value="ADENYLATE CYCLASE TYPE 2"/>
    <property type="match status" value="1"/>
</dbReference>
<dbReference type="EC" id="4.6.1.1" evidence="3"/>
<comment type="catalytic activity">
    <reaction evidence="1">
        <text>ATP = 3',5'-cyclic AMP + diphosphate</text>
        <dbReference type="Rhea" id="RHEA:15389"/>
        <dbReference type="ChEBI" id="CHEBI:30616"/>
        <dbReference type="ChEBI" id="CHEBI:33019"/>
        <dbReference type="ChEBI" id="CHEBI:58165"/>
        <dbReference type="EC" id="4.6.1.1"/>
    </reaction>
</comment>
<evidence type="ECO:0000313" key="15">
    <source>
        <dbReference type="Proteomes" id="UP000265618"/>
    </source>
</evidence>
<keyword evidence="5" id="KW-0479">Metal-binding</keyword>
<evidence type="ECO:0000256" key="1">
    <source>
        <dbReference type="ARBA" id="ARBA00001593"/>
    </source>
</evidence>
<evidence type="ECO:0000259" key="13">
    <source>
        <dbReference type="PROSITE" id="PS50125"/>
    </source>
</evidence>
<sequence>ARRILSRVIPPSALDRFFLQLFKDHADSTFVGVLDHILDDYRPLEDDTLCASEDSLRQSTDSALCPINAHAESSRTSRNSPYPLRRTLSRPFVDKREVERERSITMESLIGQAPRPRRQRESDPDSDTDATVDILTVFKHAMAQEREIQQQNPISPGSYAARDIDTERVSSWIKTWFPTALTVDERERERVLNRAMEREKELREGGTAGLASEDRELGIDAAVDTTSSSHHPTALKEREREAEGEGEREAEAENDVEVDVEGEEEGEGDATKQVKRRRVRKREREKKSKPKGRRSRSNRIDETSSDAEHDMVAVLSASLYGLKVAASSERSENGLDGLDGETPEDVDTHEPILRLLPGVTGDRRLREREREKVDWSQASECLAGFGDASTRQSCVVSASPASCVICCDIVNFTVLSQTVSSSELVSTLSRLFRGFDSHLAQYGAVKVKTVGDCYEAMIGVHVQEDTIYHSEEGVDSDVIQMALNTDGT</sequence>
<evidence type="ECO:0000256" key="9">
    <source>
        <dbReference type="ARBA" id="ARBA00022989"/>
    </source>
</evidence>
<dbReference type="GO" id="GO:0035556">
    <property type="term" value="P:intracellular signal transduction"/>
    <property type="evidence" value="ECO:0007669"/>
    <property type="project" value="InterPro"/>
</dbReference>
<accession>A0A9K3D289</accession>
<feature type="region of interest" description="Disordered" evidence="12">
    <location>
        <begin position="223"/>
        <end position="306"/>
    </location>
</feature>
<evidence type="ECO:0000313" key="14">
    <source>
        <dbReference type="EMBL" id="GIQ86230.1"/>
    </source>
</evidence>
<keyword evidence="11" id="KW-0456">Lyase</keyword>
<keyword evidence="8" id="KW-0460">Magnesium</keyword>
<feature type="non-terminal residue" evidence="14">
    <location>
        <position position="1"/>
    </location>
</feature>
<keyword evidence="10" id="KW-0472">Membrane</keyword>
<dbReference type="PROSITE" id="PS50125">
    <property type="entry name" value="GUANYLATE_CYCLASE_2"/>
    <property type="match status" value="1"/>
</dbReference>
<evidence type="ECO:0000256" key="5">
    <source>
        <dbReference type="ARBA" id="ARBA00022723"/>
    </source>
</evidence>
<dbReference type="InterPro" id="IPR001054">
    <property type="entry name" value="A/G_cyclase"/>
</dbReference>
<keyword evidence="7" id="KW-0067">ATP-binding</keyword>
<evidence type="ECO:0000256" key="6">
    <source>
        <dbReference type="ARBA" id="ARBA00022741"/>
    </source>
</evidence>
<evidence type="ECO:0000256" key="3">
    <source>
        <dbReference type="ARBA" id="ARBA00012201"/>
    </source>
</evidence>
<dbReference type="Gene3D" id="3.30.70.1230">
    <property type="entry name" value="Nucleotide cyclase"/>
    <property type="match status" value="1"/>
</dbReference>
<dbReference type="PANTHER" id="PTHR45627">
    <property type="entry name" value="ADENYLATE CYCLASE TYPE 1"/>
    <property type="match status" value="1"/>
</dbReference>
<dbReference type="InterPro" id="IPR029787">
    <property type="entry name" value="Nucleotide_cyclase"/>
</dbReference>
<feature type="domain" description="Guanylate cyclase" evidence="13">
    <location>
        <begin position="403"/>
        <end position="472"/>
    </location>
</feature>
<dbReference type="Pfam" id="PF00211">
    <property type="entry name" value="Guanylate_cyc"/>
    <property type="match status" value="1"/>
</dbReference>
<feature type="region of interest" description="Disordered" evidence="12">
    <location>
        <begin position="97"/>
        <end position="129"/>
    </location>
</feature>
<evidence type="ECO:0000256" key="12">
    <source>
        <dbReference type="SAM" id="MobiDB-lite"/>
    </source>
</evidence>
<keyword evidence="15" id="KW-1185">Reference proteome</keyword>
<dbReference type="AlphaFoldDB" id="A0A9K3D289"/>
<protein>
    <recommendedName>
        <fullName evidence="3">adenylate cyclase</fullName>
        <ecNumber evidence="3">4.6.1.1</ecNumber>
    </recommendedName>
</protein>
<keyword evidence="9" id="KW-1133">Transmembrane helix</keyword>
<comment type="caution">
    <text evidence="14">The sequence shown here is derived from an EMBL/GenBank/DDBJ whole genome shotgun (WGS) entry which is preliminary data.</text>
</comment>
<dbReference type="SUPFAM" id="SSF55073">
    <property type="entry name" value="Nucleotide cyclase"/>
    <property type="match status" value="1"/>
</dbReference>
<dbReference type="GO" id="GO:0005524">
    <property type="term" value="F:ATP binding"/>
    <property type="evidence" value="ECO:0007669"/>
    <property type="project" value="UniProtKB-KW"/>
</dbReference>